<dbReference type="HOGENOM" id="CLU_2195510_0_0_11"/>
<dbReference type="AlphaFoldDB" id="V6KMM0"/>
<comment type="caution">
    <text evidence="2">The sequence shown here is derived from an EMBL/GenBank/DDBJ whole genome shotgun (WGS) entry which is preliminary data.</text>
</comment>
<dbReference type="EMBL" id="AWQX01000123">
    <property type="protein sequence ID" value="EST32661.1"/>
    <property type="molecule type" value="Genomic_DNA"/>
</dbReference>
<feature type="region of interest" description="Disordered" evidence="1">
    <location>
        <begin position="1"/>
        <end position="61"/>
    </location>
</feature>
<keyword evidence="3" id="KW-1185">Reference proteome</keyword>
<evidence type="ECO:0000313" key="3">
    <source>
        <dbReference type="Proteomes" id="UP000017984"/>
    </source>
</evidence>
<feature type="compositionally biased region" description="Basic and acidic residues" evidence="1">
    <location>
        <begin position="86"/>
        <end position="97"/>
    </location>
</feature>
<proteinExistence type="predicted"/>
<feature type="compositionally biased region" description="Basic and acidic residues" evidence="1">
    <location>
        <begin position="25"/>
        <end position="43"/>
    </location>
</feature>
<dbReference type="Proteomes" id="UP000017984">
    <property type="component" value="Chromosome"/>
</dbReference>
<name>V6KMM0_STRRC</name>
<evidence type="ECO:0000313" key="2">
    <source>
        <dbReference type="EMBL" id="EST32661.1"/>
    </source>
</evidence>
<feature type="compositionally biased region" description="Basic residues" evidence="1">
    <location>
        <begin position="98"/>
        <end position="108"/>
    </location>
</feature>
<reference evidence="2 3" key="1">
    <citation type="journal article" date="2014" name="Genome Announc.">
        <title>Draft Genome Sequence of Streptomyces roseochromogenes subsp. oscitans DS 12.976, Producer of the Aminocoumarin Antibiotic Clorobiocin.</title>
        <authorList>
            <person name="Ruckert C."/>
            <person name="Kalinowski J."/>
            <person name="Heide L."/>
            <person name="Apel A.K."/>
        </authorList>
    </citation>
    <scope>NUCLEOTIDE SEQUENCE [LARGE SCALE GENOMIC DNA]</scope>
    <source>
        <strain evidence="2 3">DS 12.976</strain>
    </source>
</reference>
<protein>
    <submittedName>
        <fullName evidence="2">Uncharacterized protein</fullName>
    </submittedName>
</protein>
<organism evidence="2 3">
    <name type="scientific">Streptomyces roseochromogenus subsp. oscitans DS 12.976</name>
    <dbReference type="NCBI Taxonomy" id="1352936"/>
    <lineage>
        <taxon>Bacteria</taxon>
        <taxon>Bacillati</taxon>
        <taxon>Actinomycetota</taxon>
        <taxon>Actinomycetes</taxon>
        <taxon>Kitasatosporales</taxon>
        <taxon>Streptomycetaceae</taxon>
        <taxon>Streptomyces</taxon>
    </lineage>
</organism>
<gene>
    <name evidence="2" type="ORF">M878_14485</name>
</gene>
<sequence length="108" mass="12115">MREHPGAQRGFGYADGAEQSAARARARDEACTKDPSFELKPLDNHFFMPRQKGRQDTSGGYAGYDLAKARRPYWTATSSRTSAGRLPEDRRAAEAVGRRRGRRMDHTS</sequence>
<evidence type="ECO:0000256" key="1">
    <source>
        <dbReference type="SAM" id="MobiDB-lite"/>
    </source>
</evidence>
<feature type="region of interest" description="Disordered" evidence="1">
    <location>
        <begin position="74"/>
        <end position="108"/>
    </location>
</feature>
<accession>V6KMM0</accession>